<feature type="chain" id="PRO_5018091895" description="Lipoprotein" evidence="1">
    <location>
        <begin position="19"/>
        <end position="135"/>
    </location>
</feature>
<dbReference type="PROSITE" id="PS51257">
    <property type="entry name" value="PROKAR_LIPOPROTEIN"/>
    <property type="match status" value="1"/>
</dbReference>
<name>A0A3N2RKE7_LYSEN</name>
<dbReference type="Proteomes" id="UP000275910">
    <property type="component" value="Unassembled WGS sequence"/>
</dbReference>
<keyword evidence="1" id="KW-0732">Signal</keyword>
<dbReference type="EMBL" id="RCTY01000019">
    <property type="protein sequence ID" value="ROU07927.1"/>
    <property type="molecule type" value="Genomic_DNA"/>
</dbReference>
<protein>
    <recommendedName>
        <fullName evidence="4">Lipoprotein</fullName>
    </recommendedName>
</protein>
<reference evidence="2 3" key="1">
    <citation type="submission" date="2018-10" db="EMBL/GenBank/DDBJ databases">
        <title>The genome of Lysobacter enzymogenes OH11.</title>
        <authorList>
            <person name="Liu F."/>
            <person name="Zhao Y."/>
            <person name="Qian G."/>
            <person name="Chen Y."/>
            <person name="Xu H."/>
        </authorList>
    </citation>
    <scope>NUCLEOTIDE SEQUENCE [LARGE SCALE GENOMIC DNA]</scope>
    <source>
        <strain evidence="2 3">OH11</strain>
    </source>
</reference>
<evidence type="ECO:0008006" key="4">
    <source>
        <dbReference type="Google" id="ProtNLM"/>
    </source>
</evidence>
<comment type="caution">
    <text evidence="2">The sequence shown here is derived from an EMBL/GenBank/DDBJ whole genome shotgun (WGS) entry which is preliminary data.</text>
</comment>
<gene>
    <name evidence="2" type="ORF">D9T17_06925</name>
</gene>
<accession>A0A3N2RKE7</accession>
<dbReference type="AlphaFoldDB" id="A0A3N2RKE7"/>
<evidence type="ECO:0000256" key="1">
    <source>
        <dbReference type="SAM" id="SignalP"/>
    </source>
</evidence>
<evidence type="ECO:0000313" key="3">
    <source>
        <dbReference type="Proteomes" id="UP000275910"/>
    </source>
</evidence>
<sequence>MRLTRLALFAALSTCLLSGCPMPQTDDAQHYFTQQVARLLQGRDSAVVDAAQLTDFDWQQLCFEREDQLELKFSGAGGEKVFRFGYEDYFVAEPYVARSPAERCIGRQDKLVLKKKYPGYKDTVEFQLADGAATP</sequence>
<feature type="signal peptide" evidence="1">
    <location>
        <begin position="1"/>
        <end position="18"/>
    </location>
</feature>
<evidence type="ECO:0000313" key="2">
    <source>
        <dbReference type="EMBL" id="ROU07927.1"/>
    </source>
</evidence>
<organism evidence="2 3">
    <name type="scientific">Lysobacter enzymogenes</name>
    <dbReference type="NCBI Taxonomy" id="69"/>
    <lineage>
        <taxon>Bacteria</taxon>
        <taxon>Pseudomonadati</taxon>
        <taxon>Pseudomonadota</taxon>
        <taxon>Gammaproteobacteria</taxon>
        <taxon>Lysobacterales</taxon>
        <taxon>Lysobacteraceae</taxon>
        <taxon>Lysobacter</taxon>
    </lineage>
</organism>
<proteinExistence type="predicted"/>